<dbReference type="EMBL" id="VJMG01000030">
    <property type="protein sequence ID" value="TRL38604.1"/>
    <property type="molecule type" value="Genomic_DNA"/>
</dbReference>
<dbReference type="InterPro" id="IPR007492">
    <property type="entry name" value="LytTR_DNA-bd_dom"/>
</dbReference>
<organism evidence="3 4">
    <name type="scientific">Rhizobium straminoryzae</name>
    <dbReference type="NCBI Taxonomy" id="1387186"/>
    <lineage>
        <taxon>Bacteria</taxon>
        <taxon>Pseudomonadati</taxon>
        <taxon>Pseudomonadota</taxon>
        <taxon>Alphaproteobacteria</taxon>
        <taxon>Hyphomicrobiales</taxon>
        <taxon>Rhizobiaceae</taxon>
        <taxon>Rhizobium/Agrobacterium group</taxon>
        <taxon>Rhizobium</taxon>
    </lineage>
</organism>
<reference evidence="3 4" key="1">
    <citation type="submission" date="2019-07" db="EMBL/GenBank/DDBJ databases">
        <title>Ln-dependent methylotrophs.</title>
        <authorList>
            <person name="Tani A."/>
        </authorList>
    </citation>
    <scope>NUCLEOTIDE SEQUENCE [LARGE SCALE GENOMIC DNA]</scope>
    <source>
        <strain evidence="3 4">SM12</strain>
    </source>
</reference>
<dbReference type="PROSITE" id="PS50930">
    <property type="entry name" value="HTH_LYTTR"/>
    <property type="match status" value="1"/>
</dbReference>
<dbReference type="Gene3D" id="2.40.50.1020">
    <property type="entry name" value="LytTr DNA-binding domain"/>
    <property type="match status" value="1"/>
</dbReference>
<feature type="domain" description="HTH LytTR-type" evidence="2">
    <location>
        <begin position="198"/>
        <end position="281"/>
    </location>
</feature>
<name>A0A549T9Q2_9HYPH</name>
<dbReference type="Proteomes" id="UP000316801">
    <property type="component" value="Unassembled WGS sequence"/>
</dbReference>
<feature type="transmembrane region" description="Helical" evidence="1">
    <location>
        <begin position="59"/>
        <end position="82"/>
    </location>
</feature>
<accession>A0A549T9Q2</accession>
<dbReference type="RefSeq" id="WP_143125587.1">
    <property type="nucleotide sequence ID" value="NZ_VJMG01000030.1"/>
</dbReference>
<keyword evidence="4" id="KW-1185">Reference proteome</keyword>
<evidence type="ECO:0000313" key="4">
    <source>
        <dbReference type="Proteomes" id="UP000316801"/>
    </source>
</evidence>
<dbReference type="SMART" id="SM00850">
    <property type="entry name" value="LytTR"/>
    <property type="match status" value="1"/>
</dbReference>
<evidence type="ECO:0000256" key="1">
    <source>
        <dbReference type="SAM" id="Phobius"/>
    </source>
</evidence>
<feature type="transmembrane region" description="Helical" evidence="1">
    <location>
        <begin position="25"/>
        <end position="47"/>
    </location>
</feature>
<keyword evidence="1" id="KW-1133">Transmembrane helix</keyword>
<dbReference type="AlphaFoldDB" id="A0A549T9Q2"/>
<protein>
    <submittedName>
        <fullName evidence="3">LytTR family transcriptional regulator</fullName>
    </submittedName>
</protein>
<evidence type="ECO:0000313" key="3">
    <source>
        <dbReference type="EMBL" id="TRL38604.1"/>
    </source>
</evidence>
<evidence type="ECO:0000259" key="2">
    <source>
        <dbReference type="PROSITE" id="PS50930"/>
    </source>
</evidence>
<keyword evidence="1" id="KW-0472">Membrane</keyword>
<keyword evidence="1" id="KW-0812">Transmembrane</keyword>
<proteinExistence type="predicted"/>
<feature type="transmembrane region" description="Helical" evidence="1">
    <location>
        <begin position="129"/>
        <end position="149"/>
    </location>
</feature>
<feature type="transmembrane region" description="Helical" evidence="1">
    <location>
        <begin position="94"/>
        <end position="117"/>
    </location>
</feature>
<comment type="caution">
    <text evidence="3">The sequence shown here is derived from an EMBL/GenBank/DDBJ whole genome shotgun (WGS) entry which is preliminary data.</text>
</comment>
<dbReference type="GO" id="GO:0003677">
    <property type="term" value="F:DNA binding"/>
    <property type="evidence" value="ECO:0007669"/>
    <property type="project" value="InterPro"/>
</dbReference>
<gene>
    <name evidence="3" type="ORF">FNA46_12795</name>
</gene>
<dbReference type="Pfam" id="PF04397">
    <property type="entry name" value="LytTR"/>
    <property type="match status" value="1"/>
</dbReference>
<sequence>MRERPEKYAGGSSLRLALREMQADLVSAKTHVLLAGAIIILSLSGPFGTYEALPPVGRLLYWATMVLLTFGLANFAGTLTSIALSRRGIRRQSALVPVGLAAGLAAGLGVTVIQNVVFGLGADPLRTLITIFGYALVIAMTITVILFVFRRADEAPQEKAQETTAAQPEMPPAPALAPAAALVRRLPLDKRGRIVSLTVRDHYVEVTTLKGKALLLMRLSDAIEEAGVVNGVQLHRSHWVAVDAIRAIHRVNGRLEVETLTDERLPVSRTHAARLRDAGLLP</sequence>